<sequence length="166" mass="16053">MKLSVFQLISLLVVFLILSGQINGDDQGVGGQKTNSAPPTAATPGSGSVERTPSGETGSAHGPNWDSHWGWGSTPEGGWGYGSGSGHSPDRRSGGFGFGWGSGSGGSGSGGGGAGGGGGYGFGGGNDPNDRDGATNWASFANGFGGGSDVDGTDNGSNPTADPNEG</sequence>
<dbReference type="AlphaFoldDB" id="A0AAV1CAF7"/>
<proteinExistence type="predicted"/>
<protein>
    <submittedName>
        <fullName evidence="3">OLC1v1027082C1</fullName>
    </submittedName>
</protein>
<evidence type="ECO:0000313" key="3">
    <source>
        <dbReference type="EMBL" id="CAI9091958.1"/>
    </source>
</evidence>
<feature type="compositionally biased region" description="Gly residues" evidence="1">
    <location>
        <begin position="94"/>
        <end position="126"/>
    </location>
</feature>
<keyword evidence="4" id="KW-1185">Reference proteome</keyword>
<feature type="compositionally biased region" description="Polar residues" evidence="1">
    <location>
        <begin position="32"/>
        <end position="57"/>
    </location>
</feature>
<feature type="compositionally biased region" description="Polar residues" evidence="1">
    <location>
        <begin position="154"/>
        <end position="166"/>
    </location>
</feature>
<organism evidence="3 4">
    <name type="scientific">Oldenlandia corymbosa var. corymbosa</name>
    <dbReference type="NCBI Taxonomy" id="529605"/>
    <lineage>
        <taxon>Eukaryota</taxon>
        <taxon>Viridiplantae</taxon>
        <taxon>Streptophyta</taxon>
        <taxon>Embryophyta</taxon>
        <taxon>Tracheophyta</taxon>
        <taxon>Spermatophyta</taxon>
        <taxon>Magnoliopsida</taxon>
        <taxon>eudicotyledons</taxon>
        <taxon>Gunneridae</taxon>
        <taxon>Pentapetalae</taxon>
        <taxon>asterids</taxon>
        <taxon>lamiids</taxon>
        <taxon>Gentianales</taxon>
        <taxon>Rubiaceae</taxon>
        <taxon>Rubioideae</taxon>
        <taxon>Spermacoceae</taxon>
        <taxon>Hedyotis-Oldenlandia complex</taxon>
        <taxon>Oldenlandia</taxon>
    </lineage>
</organism>
<feature type="chain" id="PRO_5043931347" evidence="2">
    <location>
        <begin position="25"/>
        <end position="166"/>
    </location>
</feature>
<feature type="compositionally biased region" description="Gly residues" evidence="1">
    <location>
        <begin position="75"/>
        <end position="85"/>
    </location>
</feature>
<feature type="region of interest" description="Disordered" evidence="1">
    <location>
        <begin position="28"/>
        <end position="166"/>
    </location>
</feature>
<evidence type="ECO:0000256" key="2">
    <source>
        <dbReference type="SAM" id="SignalP"/>
    </source>
</evidence>
<name>A0AAV1CAF7_OLDCO</name>
<accession>A0AAV1CAF7</accession>
<evidence type="ECO:0000256" key="1">
    <source>
        <dbReference type="SAM" id="MobiDB-lite"/>
    </source>
</evidence>
<reference evidence="3" key="1">
    <citation type="submission" date="2023-03" db="EMBL/GenBank/DDBJ databases">
        <authorList>
            <person name="Julca I."/>
        </authorList>
    </citation>
    <scope>NUCLEOTIDE SEQUENCE</scope>
</reference>
<keyword evidence="2" id="KW-0732">Signal</keyword>
<feature type="signal peptide" evidence="2">
    <location>
        <begin position="1"/>
        <end position="24"/>
    </location>
</feature>
<dbReference type="EMBL" id="OX459118">
    <property type="protein sequence ID" value="CAI9091958.1"/>
    <property type="molecule type" value="Genomic_DNA"/>
</dbReference>
<evidence type="ECO:0000313" key="4">
    <source>
        <dbReference type="Proteomes" id="UP001161247"/>
    </source>
</evidence>
<dbReference type="Proteomes" id="UP001161247">
    <property type="component" value="Chromosome 1"/>
</dbReference>
<gene>
    <name evidence="3" type="ORF">OLC1_LOCUS3751</name>
</gene>